<dbReference type="GO" id="GO:0016787">
    <property type="term" value="F:hydrolase activity"/>
    <property type="evidence" value="ECO:0007669"/>
    <property type="project" value="UniProtKB-KW"/>
</dbReference>
<dbReference type="PANTHER" id="PTHR47964:SF1">
    <property type="entry name" value="ATP-DEPENDENT DNA HELICASE HOMOLOG RECG, CHLOROPLASTIC"/>
    <property type="match status" value="1"/>
</dbReference>
<evidence type="ECO:0000256" key="6">
    <source>
        <dbReference type="ARBA" id="ARBA00022840"/>
    </source>
</evidence>
<keyword evidence="4 9" id="KW-0378">Hydrolase</keyword>
<dbReference type="SUPFAM" id="SSF143517">
    <property type="entry name" value="TRCF domain-like"/>
    <property type="match status" value="1"/>
</dbReference>
<dbReference type="InterPro" id="IPR014001">
    <property type="entry name" value="Helicase_ATP-bd"/>
</dbReference>
<dbReference type="RefSeq" id="WP_354465453.1">
    <property type="nucleotide sequence ID" value="NZ_JBEPMM010000001.1"/>
</dbReference>
<dbReference type="InterPro" id="IPR041471">
    <property type="entry name" value="UvrB_inter"/>
</dbReference>
<dbReference type="Gene3D" id="3.90.1150.50">
    <property type="entry name" value="Transcription-repair-coupling factor, D7 domain"/>
    <property type="match status" value="1"/>
</dbReference>
<keyword evidence="14" id="KW-1185">Reference proteome</keyword>
<dbReference type="InterPro" id="IPR005118">
    <property type="entry name" value="TRCF_C"/>
</dbReference>
<dbReference type="InterPro" id="IPR036101">
    <property type="entry name" value="CarD-like/TRCF_RID_sf"/>
</dbReference>
<evidence type="ECO:0000256" key="4">
    <source>
        <dbReference type="ARBA" id="ARBA00022801"/>
    </source>
</evidence>
<name>A0ABV2L2G7_9HYPH</name>
<keyword evidence="5 13" id="KW-0347">Helicase</keyword>
<gene>
    <name evidence="9" type="primary">mfd</name>
    <name evidence="13" type="ORF">ABID43_000495</name>
</gene>
<comment type="similarity">
    <text evidence="9">In the C-terminal section; belongs to the helicase family. RecG subfamily.</text>
</comment>
<accession>A0ABV2L2G7</accession>
<feature type="domain" description="Helicase ATP-binding" evidence="11">
    <location>
        <begin position="651"/>
        <end position="812"/>
    </location>
</feature>
<comment type="subcellular location">
    <subcellularLocation>
        <location evidence="9">Cytoplasm</location>
    </subcellularLocation>
</comment>
<keyword evidence="2 9" id="KW-0547">Nucleotide-binding</keyword>
<dbReference type="EMBL" id="JBEPMM010000001">
    <property type="protein sequence ID" value="MET3690976.1"/>
    <property type="molecule type" value="Genomic_DNA"/>
</dbReference>
<keyword evidence="6 9" id="KW-0067">ATP-binding</keyword>
<dbReference type="Gene3D" id="3.40.50.300">
    <property type="entry name" value="P-loop containing nucleotide triphosphate hydrolases"/>
    <property type="match status" value="2"/>
</dbReference>
<evidence type="ECO:0000256" key="7">
    <source>
        <dbReference type="ARBA" id="ARBA00023125"/>
    </source>
</evidence>
<dbReference type="InterPro" id="IPR001650">
    <property type="entry name" value="Helicase_C-like"/>
</dbReference>
<evidence type="ECO:0000256" key="1">
    <source>
        <dbReference type="ARBA" id="ARBA00022490"/>
    </source>
</evidence>
<dbReference type="SMART" id="SM00490">
    <property type="entry name" value="HELICc"/>
    <property type="match status" value="1"/>
</dbReference>
<reference evidence="13 14" key="1">
    <citation type="submission" date="2024-06" db="EMBL/GenBank/DDBJ databases">
        <title>Genomic Encyclopedia of Type Strains, Phase IV (KMG-IV): sequencing the most valuable type-strain genomes for metagenomic binning, comparative biology and taxonomic classification.</title>
        <authorList>
            <person name="Goeker M."/>
        </authorList>
    </citation>
    <scope>NUCLEOTIDE SEQUENCE [LARGE SCALE GENOMIC DNA]</scope>
    <source>
        <strain evidence="13 14">DSM 21331</strain>
    </source>
</reference>
<keyword evidence="3 9" id="KW-0227">DNA damage</keyword>
<organism evidence="13 14">
    <name type="scientific">Methylobacterium goesingense</name>
    <dbReference type="NCBI Taxonomy" id="243690"/>
    <lineage>
        <taxon>Bacteria</taxon>
        <taxon>Pseudomonadati</taxon>
        <taxon>Pseudomonadota</taxon>
        <taxon>Alphaproteobacteria</taxon>
        <taxon>Hyphomicrobiales</taxon>
        <taxon>Methylobacteriaceae</taxon>
        <taxon>Methylobacterium</taxon>
    </lineage>
</organism>
<feature type="compositionally biased region" description="Low complexity" evidence="10">
    <location>
        <begin position="68"/>
        <end position="83"/>
    </location>
</feature>
<evidence type="ECO:0000256" key="5">
    <source>
        <dbReference type="ARBA" id="ARBA00022806"/>
    </source>
</evidence>
<dbReference type="SUPFAM" id="SSF141259">
    <property type="entry name" value="CarD-like"/>
    <property type="match status" value="1"/>
</dbReference>
<dbReference type="InterPro" id="IPR027417">
    <property type="entry name" value="P-loop_NTPase"/>
</dbReference>
<dbReference type="Pfam" id="PF03461">
    <property type="entry name" value="TRCF"/>
    <property type="match status" value="1"/>
</dbReference>
<dbReference type="SMART" id="SM00982">
    <property type="entry name" value="TRCF"/>
    <property type="match status" value="1"/>
</dbReference>
<dbReference type="SMART" id="SM01058">
    <property type="entry name" value="CarD_TRCF"/>
    <property type="match status" value="1"/>
</dbReference>
<dbReference type="Pfam" id="PF00271">
    <property type="entry name" value="Helicase_C"/>
    <property type="match status" value="1"/>
</dbReference>
<dbReference type="SMART" id="SM00487">
    <property type="entry name" value="DEXDc"/>
    <property type="match status" value="1"/>
</dbReference>
<proteinExistence type="inferred from homology"/>
<dbReference type="PROSITE" id="PS51194">
    <property type="entry name" value="HELICASE_CTER"/>
    <property type="match status" value="1"/>
</dbReference>
<dbReference type="InterPro" id="IPR037235">
    <property type="entry name" value="TRCF-like_C_D7"/>
</dbReference>
<dbReference type="SUPFAM" id="SSF52540">
    <property type="entry name" value="P-loop containing nucleoside triphosphate hydrolases"/>
    <property type="match status" value="2"/>
</dbReference>
<evidence type="ECO:0000256" key="2">
    <source>
        <dbReference type="ARBA" id="ARBA00022741"/>
    </source>
</evidence>
<dbReference type="InterPro" id="IPR003711">
    <property type="entry name" value="CarD-like/TRCF_RID"/>
</dbReference>
<comment type="similarity">
    <text evidence="9">In the N-terminal section; belongs to the UvrB family.</text>
</comment>
<evidence type="ECO:0000256" key="9">
    <source>
        <dbReference type="HAMAP-Rule" id="MF_00969"/>
    </source>
</evidence>
<protein>
    <recommendedName>
        <fullName evidence="9">Transcription-repair-coupling factor</fullName>
        <shortName evidence="9">TRCF</shortName>
        <ecNumber evidence="9">3.6.4.-</ecNumber>
    </recommendedName>
</protein>
<dbReference type="HAMAP" id="MF_00969">
    <property type="entry name" value="TRCF"/>
    <property type="match status" value="1"/>
</dbReference>
<keyword evidence="7 9" id="KW-0238">DNA-binding</keyword>
<keyword evidence="8 9" id="KW-0234">DNA repair</keyword>
<feature type="region of interest" description="Disordered" evidence="10">
    <location>
        <begin position="1"/>
        <end position="83"/>
    </location>
</feature>
<dbReference type="GO" id="GO:0004386">
    <property type="term" value="F:helicase activity"/>
    <property type="evidence" value="ECO:0007669"/>
    <property type="project" value="UniProtKB-KW"/>
</dbReference>
<dbReference type="PROSITE" id="PS51192">
    <property type="entry name" value="HELICASE_ATP_BIND_1"/>
    <property type="match status" value="1"/>
</dbReference>
<dbReference type="InterPro" id="IPR011545">
    <property type="entry name" value="DEAD/DEAH_box_helicase_dom"/>
</dbReference>
<dbReference type="PANTHER" id="PTHR47964">
    <property type="entry name" value="ATP-DEPENDENT DNA HELICASE HOMOLOG RECG, CHLOROPLASTIC"/>
    <property type="match status" value="1"/>
</dbReference>
<dbReference type="Gene3D" id="3.40.50.11180">
    <property type="match status" value="1"/>
</dbReference>
<dbReference type="Pfam" id="PF17757">
    <property type="entry name" value="UvrB_inter"/>
    <property type="match status" value="1"/>
</dbReference>
<comment type="function">
    <text evidence="9">Couples transcription and DNA repair by recognizing RNA polymerase (RNAP) stalled at DNA lesions. Mediates ATP-dependent release of RNAP and its truncated transcript from the DNA, and recruitment of nucleotide excision repair machinery to the damaged site.</text>
</comment>
<keyword evidence="1 9" id="KW-0963">Cytoplasm</keyword>
<dbReference type="Pfam" id="PF02559">
    <property type="entry name" value="CarD_TRCF_RID"/>
    <property type="match status" value="1"/>
</dbReference>
<evidence type="ECO:0000313" key="14">
    <source>
        <dbReference type="Proteomes" id="UP001549145"/>
    </source>
</evidence>
<dbReference type="Pfam" id="PF00270">
    <property type="entry name" value="DEAD"/>
    <property type="match status" value="1"/>
</dbReference>
<comment type="caution">
    <text evidence="13">The sequence shown here is derived from an EMBL/GenBank/DDBJ whole genome shotgun (WGS) entry which is preliminary data.</text>
</comment>
<evidence type="ECO:0000256" key="10">
    <source>
        <dbReference type="SAM" id="MobiDB-lite"/>
    </source>
</evidence>
<evidence type="ECO:0000256" key="8">
    <source>
        <dbReference type="ARBA" id="ARBA00023204"/>
    </source>
</evidence>
<evidence type="ECO:0000259" key="12">
    <source>
        <dbReference type="PROSITE" id="PS51194"/>
    </source>
</evidence>
<dbReference type="Gene3D" id="2.40.10.170">
    <property type="match status" value="1"/>
</dbReference>
<dbReference type="InterPro" id="IPR047112">
    <property type="entry name" value="RecG/Mfd"/>
</dbReference>
<dbReference type="EC" id="3.6.4.-" evidence="9"/>
<feature type="domain" description="Helicase C-terminal" evidence="12">
    <location>
        <begin position="833"/>
        <end position="987"/>
    </location>
</feature>
<evidence type="ECO:0000256" key="3">
    <source>
        <dbReference type="ARBA" id="ARBA00022763"/>
    </source>
</evidence>
<dbReference type="InterPro" id="IPR004576">
    <property type="entry name" value="Mfd"/>
</dbReference>
<evidence type="ECO:0000313" key="13">
    <source>
        <dbReference type="EMBL" id="MET3690976.1"/>
    </source>
</evidence>
<sequence length="1179" mass="125641">MAKRRTASSPAPTPTAQGPAKGPAKAKAQTAVKAPRARVPRAKAPGAEVPPVKAARAEAASKPTSRKTSAQAPETAPASAPEAVAPLVPTGALAVALLDLTRTGKPLVHMARESHRLEAIAKILRALSPERSVAIYPEWDCLPYDRASPSRGVMGARTGVLRWLTDTASLPDIVLTTAPALIQRVPPAATWAAARLEVRVGDTLDPTAVSAFLQRLGYILDDRVDEPGEVAVWGRTVDVFPAAADRPCRIEYEEGRVTAIRSYDPVSQRSLADADVLVVDPATEILLPEGSENRLAPFTGQEHGLARYYPSLDTVLDQVPDAALVVEDGAEERAQAFFEQIAEGREAAARSRRGGADDGSLYLSPEDWAAQLGERRVAGAHADGADDLTMPAFVRKARPNTALAETLRERLKAGDRILLTGPAEPLARLARIAERALGRKVRAIRAWADAVSAKPGALLSLEAPIEAGFRVPDRGVAVIAAADLFGARAATVAAGGPSAILPIGEVELRIGDVAVDRDNGLCVFEGLEPVGTGDGGSEDALRLRFAGDGILMVPVSQADRIWRYGSEVEAVTLDKLEGGSWAKGSWGRRRLEAEACMARAARVMLADAEKRRAIRAPVLVPREREMERFAAGFGFALTADQASAVAGVIGDLASGRPMDRLVCGDVGFGKTEVALRAAAAAVFAGKQVAIVAPTTVLARQHVQTFTRRFARFGVEVAHLSRLVSPAEAKRVKAGLADGSIRLVVGTHCLAAKGVAFDDLGLMVIDEEQRFGARIKQGLREAAGDGHVLTLTATPIPRTLQSALVGLQSLSVIATPPSVRQPIRTVITPFEDEAMRDALTREHRRGGQSFVVCPRIEDIAPMAARLAKLVPDLRTMVAHGELKAAEMDDVMVRFADGEGDVLLATSIIESGLDVPRANTMLVWDAERFGLSQLHQLRGRVGRGQRRGVVYLLSRPDRPLTPATEKRLRTLEALDRLGAGFAISARDLDLRGAGDLVGENQAGHVKLIGLGLYQHLLHLALRAAKGEPAEDWNPEIRLGLSGAVPADYVPEPEVRLSLYTRTLRLANPEEVEALRSEVVDRFGPPPEAFEELIALARLRVGCLALGIHRLSGGPQGLAADLRPNAPPLQVPAHAHIVRKDNRVLLRQGSEDPATRGRLAAAFLERLGAQGERPVPPVAAAA</sequence>
<evidence type="ECO:0000259" key="11">
    <source>
        <dbReference type="PROSITE" id="PS51192"/>
    </source>
</evidence>
<dbReference type="Proteomes" id="UP001549145">
    <property type="component" value="Unassembled WGS sequence"/>
</dbReference>
<feature type="compositionally biased region" description="Low complexity" evidence="10">
    <location>
        <begin position="7"/>
        <end position="34"/>
    </location>
</feature>